<protein>
    <recommendedName>
        <fullName evidence="4">DNA-binding protein</fullName>
    </recommendedName>
</protein>
<name>A0A520RX24_9GAMM</name>
<feature type="chain" id="PRO_5022007038" description="DNA-binding protein" evidence="1">
    <location>
        <begin position="29"/>
        <end position="130"/>
    </location>
</feature>
<comment type="caution">
    <text evidence="2">The sequence shown here is derived from an EMBL/GenBank/DDBJ whole genome shotgun (WGS) entry which is preliminary data.</text>
</comment>
<organism evidence="2 3">
    <name type="scientific">OM182 bacterium</name>
    <dbReference type="NCBI Taxonomy" id="2510334"/>
    <lineage>
        <taxon>Bacteria</taxon>
        <taxon>Pseudomonadati</taxon>
        <taxon>Pseudomonadota</taxon>
        <taxon>Gammaproteobacteria</taxon>
        <taxon>OMG group</taxon>
        <taxon>OM182 clade</taxon>
    </lineage>
</organism>
<dbReference type="EMBL" id="SHAH01000083">
    <property type="protein sequence ID" value="RZO74783.1"/>
    <property type="molecule type" value="Genomic_DNA"/>
</dbReference>
<proteinExistence type="predicted"/>
<dbReference type="Proteomes" id="UP000320404">
    <property type="component" value="Unassembled WGS sequence"/>
</dbReference>
<dbReference type="InterPro" id="IPR046150">
    <property type="entry name" value="DUF6152"/>
</dbReference>
<feature type="signal peptide" evidence="1">
    <location>
        <begin position="1"/>
        <end position="28"/>
    </location>
</feature>
<gene>
    <name evidence="2" type="ORF">EVA69_05315</name>
</gene>
<dbReference type="Pfam" id="PF19649">
    <property type="entry name" value="DUF6152"/>
    <property type="match status" value="1"/>
</dbReference>
<sequence length="130" mass="14523">MKSSQISASRIVSVLCVLLMPAVLSAHHSTNANFTQEIISVEGVIERVRFVNPHASVLIKNTDTEGNETFWLIESGARTTLERQGVTLEHLEIGSKITATGRKGRRENTMYLQKIIYEDGLEFIPQPELN</sequence>
<accession>A0A520RX24</accession>
<evidence type="ECO:0000313" key="3">
    <source>
        <dbReference type="Proteomes" id="UP000320404"/>
    </source>
</evidence>
<evidence type="ECO:0000313" key="2">
    <source>
        <dbReference type="EMBL" id="RZO74783.1"/>
    </source>
</evidence>
<evidence type="ECO:0000256" key="1">
    <source>
        <dbReference type="SAM" id="SignalP"/>
    </source>
</evidence>
<dbReference type="AlphaFoldDB" id="A0A520RX24"/>
<evidence type="ECO:0008006" key="4">
    <source>
        <dbReference type="Google" id="ProtNLM"/>
    </source>
</evidence>
<reference evidence="2 3" key="1">
    <citation type="submission" date="2019-02" db="EMBL/GenBank/DDBJ databases">
        <title>Prokaryotic population dynamics and viral predation in marine succession experiment using metagenomics: the confinement effect.</title>
        <authorList>
            <person name="Haro-Moreno J.M."/>
            <person name="Rodriguez-Valera F."/>
            <person name="Lopez-Perez M."/>
        </authorList>
    </citation>
    <scope>NUCLEOTIDE SEQUENCE [LARGE SCALE GENOMIC DNA]</scope>
    <source>
        <strain evidence="2">MED-G158</strain>
    </source>
</reference>
<keyword evidence="1" id="KW-0732">Signal</keyword>